<keyword evidence="2" id="KW-1185">Reference proteome</keyword>
<organism evidence="1 2">
    <name type="scientific">Mycoemilia scoparia</name>
    <dbReference type="NCBI Taxonomy" id="417184"/>
    <lineage>
        <taxon>Eukaryota</taxon>
        <taxon>Fungi</taxon>
        <taxon>Fungi incertae sedis</taxon>
        <taxon>Zoopagomycota</taxon>
        <taxon>Kickxellomycotina</taxon>
        <taxon>Kickxellomycetes</taxon>
        <taxon>Kickxellales</taxon>
        <taxon>Kickxellaceae</taxon>
        <taxon>Mycoemilia</taxon>
    </lineage>
</organism>
<reference evidence="1" key="1">
    <citation type="submission" date="2022-07" db="EMBL/GenBank/DDBJ databases">
        <title>Phylogenomic reconstructions and comparative analyses of Kickxellomycotina fungi.</title>
        <authorList>
            <person name="Reynolds N.K."/>
            <person name="Stajich J.E."/>
            <person name="Barry K."/>
            <person name="Grigoriev I.V."/>
            <person name="Crous P."/>
            <person name="Smith M.E."/>
        </authorList>
    </citation>
    <scope>NUCLEOTIDE SEQUENCE</scope>
    <source>
        <strain evidence="1">NBRC 100468</strain>
    </source>
</reference>
<sequence>MALPTENVSSMVEEFMTNNKKMVKRICTQDLDYLTNLNFAVHFSECTNLADWFIFIKDEYTNKIAKLSDQEKGDFVSYILDLIKSYLTQCREHIQTKVQTYNQRYAEYCELESFDRIDFENNVVLVDFAPTRLLNRLDEFIGKVMADIADSQCRHAFIASGRRLAKLFWAVMKNTQSTASFVAIYTDLLGSFKDGNMDDCEQYLPRVFANPLLKRLESYNIV</sequence>
<evidence type="ECO:0000313" key="2">
    <source>
        <dbReference type="Proteomes" id="UP001150538"/>
    </source>
</evidence>
<comment type="caution">
    <text evidence="1">The sequence shown here is derived from an EMBL/GenBank/DDBJ whole genome shotgun (WGS) entry which is preliminary data.</text>
</comment>
<dbReference type="AlphaFoldDB" id="A0A9W7ZMT2"/>
<accession>A0A9W7ZMT2</accession>
<protein>
    <submittedName>
        <fullName evidence="1">Uncharacterized protein</fullName>
    </submittedName>
</protein>
<evidence type="ECO:0000313" key="1">
    <source>
        <dbReference type="EMBL" id="KAJ1912017.1"/>
    </source>
</evidence>
<name>A0A9W7ZMT2_9FUNG</name>
<proteinExistence type="predicted"/>
<dbReference type="EMBL" id="JANBPU010000386">
    <property type="protein sequence ID" value="KAJ1912017.1"/>
    <property type="molecule type" value="Genomic_DNA"/>
</dbReference>
<dbReference type="Proteomes" id="UP001150538">
    <property type="component" value="Unassembled WGS sequence"/>
</dbReference>
<gene>
    <name evidence="1" type="ORF">H4219_005755</name>
</gene>